<dbReference type="EMBL" id="LGRX02019722">
    <property type="protein sequence ID" value="KAK3258222.1"/>
    <property type="molecule type" value="Genomic_DNA"/>
</dbReference>
<evidence type="ECO:0000313" key="4">
    <source>
        <dbReference type="Proteomes" id="UP001190700"/>
    </source>
</evidence>
<reference evidence="2 4" key="1">
    <citation type="journal article" date="2015" name="Genome Biol. Evol.">
        <title>Comparative Genomics of a Bacterivorous Green Alga Reveals Evolutionary Causalities and Consequences of Phago-Mixotrophic Mode of Nutrition.</title>
        <authorList>
            <person name="Burns J.A."/>
            <person name="Paasch A."/>
            <person name="Narechania A."/>
            <person name="Kim E."/>
        </authorList>
    </citation>
    <scope>NUCLEOTIDE SEQUENCE [LARGE SCALE GENOMIC DNA]</scope>
    <source>
        <strain evidence="2">PLY_AMNH</strain>
    </source>
</reference>
<evidence type="ECO:0000256" key="1">
    <source>
        <dbReference type="SAM" id="MobiDB-lite"/>
    </source>
</evidence>
<organism evidence="2 4">
    <name type="scientific">Cymbomonas tetramitiformis</name>
    <dbReference type="NCBI Taxonomy" id="36881"/>
    <lineage>
        <taxon>Eukaryota</taxon>
        <taxon>Viridiplantae</taxon>
        <taxon>Chlorophyta</taxon>
        <taxon>Pyramimonadophyceae</taxon>
        <taxon>Pyramimonadales</taxon>
        <taxon>Pyramimonadaceae</taxon>
        <taxon>Cymbomonas</taxon>
    </lineage>
</organism>
<proteinExistence type="predicted"/>
<name>A0AAE0FEG9_9CHLO</name>
<dbReference type="Proteomes" id="UP001190700">
    <property type="component" value="Unassembled WGS sequence"/>
</dbReference>
<protein>
    <submittedName>
        <fullName evidence="2">Uncharacterized protein</fullName>
    </submittedName>
</protein>
<evidence type="ECO:0000313" key="2">
    <source>
        <dbReference type="EMBL" id="KAK3258222.1"/>
    </source>
</evidence>
<dbReference type="EMBL" id="LGRX02018132">
    <property type="protein sequence ID" value="KAK3260136.1"/>
    <property type="molecule type" value="Genomic_DNA"/>
</dbReference>
<feature type="region of interest" description="Disordered" evidence="1">
    <location>
        <begin position="366"/>
        <end position="406"/>
    </location>
</feature>
<dbReference type="AlphaFoldDB" id="A0AAE0FEG9"/>
<sequence length="432" mass="46813">MRFSGTESNVATVFTRLVATLKEAFIAEDAAFNSLFNLTDAAVTVRVEASTLQISTLELLVGEDSAIADWLEGSALDFPQDGKRVLLEFARRLLHASKPFQVTSDMLGVRVLANQDPQDSIANFNAAHTAARATRCRDHADEFVQFLLGTFCRPGDTAAADMADLIMDLKRQVTALTDIVSKWGFTPRAEKPAALVKYGAKKAHRVAVAPLKEGGNWSRTVSDKVAFHKGSGQTIPFCQNHDCMCDRARHWHRDCPNGGNRANLGAEMYGAFSPEATKNDMYALQFQQALDSEKFDAMCLLAGGKPEIVSGFSACSFCECDDDPEDAIHEYSEYLQPRDADMEAFRVGGAVHDPVAFNTFGARTDAPLPAARPPPPAAPVSEASGDTDSVSTFPVDPLQPTREDRTFTDVIGKIGFTVTAENAESHQRAAGA</sequence>
<comment type="caution">
    <text evidence="2">The sequence shown here is derived from an EMBL/GenBank/DDBJ whole genome shotgun (WGS) entry which is preliminary data.</text>
</comment>
<keyword evidence="4" id="KW-1185">Reference proteome</keyword>
<reference evidence="2" key="2">
    <citation type="submission" date="2023-06" db="EMBL/GenBank/DDBJ databases">
        <title>Long-read-based genome assembly of the green algal bacterivore Cymbomonas tetramitiformis.</title>
        <authorList>
            <person name="Gyaltshen Y."/>
            <person name="Rozenberg A."/>
            <person name="Paasch A."/>
            <person name="Burns J.A."/>
            <person name="Warring S."/>
            <person name="Larson R."/>
            <person name="Maurer-Alcala X."/>
            <person name="Dacks J."/>
            <person name="Kim E."/>
        </authorList>
    </citation>
    <scope>NUCLEOTIDE SEQUENCE</scope>
    <source>
        <strain evidence="2">PLY_AMNH</strain>
    </source>
</reference>
<evidence type="ECO:0000313" key="3">
    <source>
        <dbReference type="EMBL" id="KAK3260136.1"/>
    </source>
</evidence>
<accession>A0AAE0FEG9</accession>
<gene>
    <name evidence="3" type="ORF">CYMTET_30891</name>
    <name evidence="2" type="ORF">CYMTET_32722</name>
</gene>